<proteinExistence type="predicted"/>
<evidence type="ECO:0000313" key="2">
    <source>
        <dbReference type="EMBL" id="AZG46054.1"/>
    </source>
</evidence>
<dbReference type="PANTHER" id="PTHR47129">
    <property type="entry name" value="QUINONE OXIDOREDUCTASE 2"/>
    <property type="match status" value="1"/>
</dbReference>
<dbReference type="GO" id="GO:0003955">
    <property type="term" value="F:NAD(P)H dehydrogenase (quinone) activity"/>
    <property type="evidence" value="ECO:0007669"/>
    <property type="project" value="UniProtKB-EC"/>
</dbReference>
<organism evidence="2 3">
    <name type="scientific">Gordonia insulae</name>
    <dbReference type="NCBI Taxonomy" id="2420509"/>
    <lineage>
        <taxon>Bacteria</taxon>
        <taxon>Bacillati</taxon>
        <taxon>Actinomycetota</taxon>
        <taxon>Actinomycetes</taxon>
        <taxon>Mycobacteriales</taxon>
        <taxon>Gordoniaceae</taxon>
        <taxon>Gordonia</taxon>
    </lineage>
</organism>
<dbReference type="PANTHER" id="PTHR47129:SF1">
    <property type="entry name" value="NMRA-LIKE DOMAIN-CONTAINING PROTEIN"/>
    <property type="match status" value="1"/>
</dbReference>
<dbReference type="InterPro" id="IPR052718">
    <property type="entry name" value="NmrA-type_oxidoreductase"/>
</dbReference>
<dbReference type="RefSeq" id="WP_124708627.1">
    <property type="nucleotide sequence ID" value="NZ_CP033972.1"/>
</dbReference>
<dbReference type="Gene3D" id="3.90.25.10">
    <property type="entry name" value="UDP-galactose 4-epimerase, domain 1"/>
    <property type="match status" value="1"/>
</dbReference>
<dbReference type="EC" id="1.6.5.2" evidence="2"/>
<dbReference type="KEGG" id="gom:D7316_02654"/>
<dbReference type="Proteomes" id="UP000271469">
    <property type="component" value="Chromosome"/>
</dbReference>
<dbReference type="Pfam" id="PF05368">
    <property type="entry name" value="NmrA"/>
    <property type="match status" value="1"/>
</dbReference>
<dbReference type="InterPro" id="IPR008030">
    <property type="entry name" value="NmrA-like"/>
</dbReference>
<dbReference type="AlphaFoldDB" id="A0A3G8JLU6"/>
<dbReference type="OrthoDB" id="5510591at2"/>
<dbReference type="Gene3D" id="3.40.50.720">
    <property type="entry name" value="NAD(P)-binding Rossmann-like Domain"/>
    <property type="match status" value="1"/>
</dbReference>
<dbReference type="EMBL" id="CP033972">
    <property type="protein sequence ID" value="AZG46054.1"/>
    <property type="molecule type" value="Genomic_DNA"/>
</dbReference>
<protein>
    <submittedName>
        <fullName evidence="2">Quinone oxidoreductase 2</fullName>
        <ecNumber evidence="2">1.6.5.2</ecNumber>
    </submittedName>
</protein>
<dbReference type="InterPro" id="IPR036291">
    <property type="entry name" value="NAD(P)-bd_dom_sf"/>
</dbReference>
<evidence type="ECO:0000313" key="3">
    <source>
        <dbReference type="Proteomes" id="UP000271469"/>
    </source>
</evidence>
<name>A0A3G8JLU6_9ACTN</name>
<feature type="domain" description="NmrA-like" evidence="1">
    <location>
        <begin position="5"/>
        <end position="243"/>
    </location>
</feature>
<sequence length="288" mass="29376">MTTYAVTGATGGLGGGAVHALLERGVAAGDVVAVVRDLEKARDLTDAGVVVRVADYADQGALEAAFAGVDRLLLVSGSEVGQRLPQHTNAIDAATRAGVDLIAYTSILRADTSPLQLAAEHLATEKLLADSGLSTVLLRNGWYSENYLPSAAAAIEGGVFYGSAQHGEIAPASRADYAEAAAAALISAQAGQIFELAGTQHLSYDDIAATFAEVSGRPVRYQDLPESDYAAALVETGIPAPFAGILANSDAGVAVGALDSDSTDLVDLLGRPAIGFPDVVRRGLVATS</sequence>
<keyword evidence="3" id="KW-1185">Reference proteome</keyword>
<evidence type="ECO:0000259" key="1">
    <source>
        <dbReference type="Pfam" id="PF05368"/>
    </source>
</evidence>
<gene>
    <name evidence="2" type="primary">qorB</name>
    <name evidence="2" type="ORF">D7316_02654</name>
</gene>
<keyword evidence="2" id="KW-0560">Oxidoreductase</keyword>
<dbReference type="SUPFAM" id="SSF51735">
    <property type="entry name" value="NAD(P)-binding Rossmann-fold domains"/>
    <property type="match status" value="1"/>
</dbReference>
<accession>A0A3G8JLU6</accession>
<reference evidence="2 3" key="1">
    <citation type="submission" date="2018-11" db="EMBL/GenBank/DDBJ databases">
        <title>Gordonia insulae sp. nov., isolated from an island soil.</title>
        <authorList>
            <person name="Kim Y.S."/>
            <person name="Kim S.B."/>
        </authorList>
    </citation>
    <scope>NUCLEOTIDE SEQUENCE [LARGE SCALE GENOMIC DNA]</scope>
    <source>
        <strain evidence="2 3">MMS17-SY073</strain>
    </source>
</reference>